<feature type="compositionally biased region" description="Polar residues" evidence="1">
    <location>
        <begin position="101"/>
        <end position="113"/>
    </location>
</feature>
<feature type="region of interest" description="Disordered" evidence="1">
    <location>
        <begin position="136"/>
        <end position="160"/>
    </location>
</feature>
<evidence type="ECO:0000313" key="3">
    <source>
        <dbReference type="Proteomes" id="UP001385951"/>
    </source>
</evidence>
<feature type="compositionally biased region" description="Basic and acidic residues" evidence="1">
    <location>
        <begin position="497"/>
        <end position="507"/>
    </location>
</feature>
<name>A0AAW0GPL3_9APHY</name>
<evidence type="ECO:0000313" key="2">
    <source>
        <dbReference type="EMBL" id="KAK7695548.1"/>
    </source>
</evidence>
<protein>
    <submittedName>
        <fullName evidence="2">Uncharacterized protein</fullName>
    </submittedName>
</protein>
<feature type="region of interest" description="Disordered" evidence="1">
    <location>
        <begin position="1"/>
        <end position="28"/>
    </location>
</feature>
<feature type="compositionally biased region" description="Low complexity" evidence="1">
    <location>
        <begin position="696"/>
        <end position="708"/>
    </location>
</feature>
<feature type="compositionally biased region" description="Basic and acidic residues" evidence="1">
    <location>
        <begin position="82"/>
        <end position="94"/>
    </location>
</feature>
<feature type="compositionally biased region" description="Polar residues" evidence="1">
    <location>
        <begin position="143"/>
        <end position="156"/>
    </location>
</feature>
<feature type="compositionally biased region" description="Basic and acidic residues" evidence="1">
    <location>
        <begin position="793"/>
        <end position="804"/>
    </location>
</feature>
<sequence>MSGNRLPAAVRIPSVIASQSGPEDDHQDSIVVEIPSSNKFAIEWPADSSAVGHAHLPVQAKERPVTLSSSEGETEISEEEHDGVRTRWSSRPEDSDAEFVTPTNNMDSDNNPMDQVEQPPTVPRLSRAFSMPLPSQLGFLQNPRRTTTPSNSSASPGSEVLPELDCYQELSLELADSVQMVIQTLLQLSPPQILDPAKEQFSACSLSIPTPSMSAMFTSMKNLNYMSANMATISSDHQSSAAASALNKDASHHDFDVAEMLQSVGDVLSGVAAQAGVDLVLFHGDVGMKHVSAKGDESGISYTLSHIIRQVISVCERGDTVEIGLFIESVRDDDDPEAIRSTPSPNLDTSFRCLFHIAHRYRLTEAADGAPQRSEPQFSSLILRRLLRHVGAALEIEAKPRVPVLIGRSCELAIVFEPGEPSVLNPQALITPEDAALVGYPEYRIANEPSLEQLTTFAESLRGRKATLYANSRGSFAHHLSSYLTAWGMDVSHVSTEHDTEGERFEVPVDPLTPTPASSAPESTVPSSPGPKAPSTQTASFTFIMIDDDVNVLRNRLDKIKAELGYPLHLSRKRPSLASNHRPRSSPSVARFMGGFANSHSSPPTQYVIVHFTSLANYKLVKDAIQSLANFTGLGPRIPEVIVIPKPAGPRRFLTALHTAVTKPVVDPFFIPIATSPISPGLHGISPLFNFANPARSPGGRSTGSGRTPSDRSTKSPKEPGDIYPHAPSSPLAGSDGMEYFSDSVGRLGTSPSTGLVIQSPDGQPAGIFFQPSAKGRSPSMASLPGHSAQTPRMEREYPKESHSRVRGGSVRSEGSNSFAQSFSEMSRPGPRPSVAASDSETTSTSTLKVKMVPLSVKSCLLLVANKLFLLPEALP</sequence>
<evidence type="ECO:0000256" key="1">
    <source>
        <dbReference type="SAM" id="MobiDB-lite"/>
    </source>
</evidence>
<feature type="compositionally biased region" description="Acidic residues" evidence="1">
    <location>
        <begin position="72"/>
        <end position="81"/>
    </location>
</feature>
<feature type="compositionally biased region" description="Low complexity" evidence="1">
    <location>
        <begin position="807"/>
        <end position="818"/>
    </location>
</feature>
<dbReference type="EMBL" id="JASBNA010000001">
    <property type="protein sequence ID" value="KAK7695548.1"/>
    <property type="molecule type" value="Genomic_DNA"/>
</dbReference>
<keyword evidence="3" id="KW-1185">Reference proteome</keyword>
<feature type="region of interest" description="Disordered" evidence="1">
    <location>
        <begin position="56"/>
        <end position="120"/>
    </location>
</feature>
<proteinExistence type="predicted"/>
<comment type="caution">
    <text evidence="2">The sequence shown here is derived from an EMBL/GenBank/DDBJ whole genome shotgun (WGS) entry which is preliminary data.</text>
</comment>
<feature type="compositionally biased region" description="Polar residues" evidence="1">
    <location>
        <begin position="515"/>
        <end position="527"/>
    </location>
</feature>
<feature type="compositionally biased region" description="Basic and acidic residues" evidence="1">
    <location>
        <begin position="709"/>
        <end position="721"/>
    </location>
</feature>
<gene>
    <name evidence="2" type="ORF">QCA50_000184</name>
</gene>
<dbReference type="Proteomes" id="UP001385951">
    <property type="component" value="Unassembled WGS sequence"/>
</dbReference>
<dbReference type="AlphaFoldDB" id="A0AAW0GPL3"/>
<feature type="region of interest" description="Disordered" evidence="1">
    <location>
        <begin position="693"/>
        <end position="846"/>
    </location>
</feature>
<feature type="region of interest" description="Disordered" evidence="1">
    <location>
        <begin position="497"/>
        <end position="536"/>
    </location>
</feature>
<organism evidence="2 3">
    <name type="scientific">Cerrena zonata</name>
    <dbReference type="NCBI Taxonomy" id="2478898"/>
    <lineage>
        <taxon>Eukaryota</taxon>
        <taxon>Fungi</taxon>
        <taxon>Dikarya</taxon>
        <taxon>Basidiomycota</taxon>
        <taxon>Agaricomycotina</taxon>
        <taxon>Agaricomycetes</taxon>
        <taxon>Polyporales</taxon>
        <taxon>Cerrenaceae</taxon>
        <taxon>Cerrena</taxon>
    </lineage>
</organism>
<reference evidence="2 3" key="1">
    <citation type="submission" date="2022-09" db="EMBL/GenBank/DDBJ databases">
        <authorList>
            <person name="Palmer J.M."/>
        </authorList>
    </citation>
    <scope>NUCLEOTIDE SEQUENCE [LARGE SCALE GENOMIC DNA]</scope>
    <source>
        <strain evidence="2 3">DSM 7382</strain>
    </source>
</reference>
<accession>A0AAW0GPL3</accession>